<sequence>MKNLLREKIMNGEKTVGTFFEAGNASVAEALALTDLDYMLIDTEHGPFDVESVMLMLRGAELHGTTALVRVKDSNRNSILKMLDIGAGGLIIPQVHSLEEIKKIVEYGKYFPVGQRGVAFARGAGYGYLEHAKGDINDYFATCNRETLLIPQCETKGCLENIEEIAKVDGIDGIFVGPYDLSVAMGIPTQFDKPEFKAALERILKAVKDAGKFTIIYCADFNVANTRLKQGFDSVTVGQDVNFYIDAINEMVHSIEK</sequence>
<gene>
    <name evidence="5" type="ORF">GMD21_08715</name>
</gene>
<dbReference type="Proteomes" id="UP000448177">
    <property type="component" value="Unassembled WGS sequence"/>
</dbReference>
<dbReference type="InterPro" id="IPR015813">
    <property type="entry name" value="Pyrv/PenolPyrv_kinase-like_dom"/>
</dbReference>
<reference evidence="5 6" key="1">
    <citation type="journal article" date="2019" name="Nat. Med.">
        <title>A library of human gut bacterial isolates paired with longitudinal multiomics data enables mechanistic microbiome research.</title>
        <authorList>
            <person name="Poyet M."/>
            <person name="Groussin M."/>
            <person name="Gibbons S.M."/>
            <person name="Avila-Pacheco J."/>
            <person name="Jiang X."/>
            <person name="Kearney S.M."/>
            <person name="Perrotta A.R."/>
            <person name="Berdy B."/>
            <person name="Zhao S."/>
            <person name="Lieberman T.D."/>
            <person name="Swanson P.K."/>
            <person name="Smith M."/>
            <person name="Roesemann S."/>
            <person name="Alexander J.E."/>
            <person name="Rich S.A."/>
            <person name="Livny J."/>
            <person name="Vlamakis H."/>
            <person name="Clish C."/>
            <person name="Bullock K."/>
            <person name="Deik A."/>
            <person name="Scott J."/>
            <person name="Pierce K.A."/>
            <person name="Xavier R.J."/>
            <person name="Alm E.J."/>
        </authorList>
    </citation>
    <scope>NUCLEOTIDE SEQUENCE [LARGE SCALE GENOMIC DNA]</scope>
    <source>
        <strain evidence="5 6">BIOML-A1</strain>
    </source>
</reference>
<dbReference type="Gene3D" id="3.20.20.60">
    <property type="entry name" value="Phosphoenolpyruvate-binding domains"/>
    <property type="match status" value="1"/>
</dbReference>
<protein>
    <recommendedName>
        <fullName evidence="4">HpcH/HpaI aldolase/citrate lyase domain-containing protein</fullName>
    </recommendedName>
</protein>
<dbReference type="EMBL" id="WNAF01000004">
    <property type="protein sequence ID" value="MTR76750.1"/>
    <property type="molecule type" value="Genomic_DNA"/>
</dbReference>
<evidence type="ECO:0000256" key="2">
    <source>
        <dbReference type="ARBA" id="ARBA00022723"/>
    </source>
</evidence>
<feature type="domain" description="HpcH/HpaI aldolase/citrate lyase" evidence="4">
    <location>
        <begin position="17"/>
        <end position="247"/>
    </location>
</feature>
<accession>A0A844KFZ8</accession>
<dbReference type="GO" id="GO:0005737">
    <property type="term" value="C:cytoplasm"/>
    <property type="evidence" value="ECO:0007669"/>
    <property type="project" value="TreeGrafter"/>
</dbReference>
<comment type="similarity">
    <text evidence="1">Belongs to the HpcH/HpaI aldolase family.</text>
</comment>
<evidence type="ECO:0000313" key="5">
    <source>
        <dbReference type="EMBL" id="MTR76750.1"/>
    </source>
</evidence>
<dbReference type="Pfam" id="PF03328">
    <property type="entry name" value="HpcH_HpaI"/>
    <property type="match status" value="1"/>
</dbReference>
<dbReference type="SUPFAM" id="SSF51621">
    <property type="entry name" value="Phosphoenolpyruvate/pyruvate domain"/>
    <property type="match status" value="1"/>
</dbReference>
<keyword evidence="2" id="KW-0479">Metal-binding</keyword>
<dbReference type="InterPro" id="IPR050251">
    <property type="entry name" value="HpcH-HpaI_aldolase"/>
</dbReference>
<evidence type="ECO:0000259" key="4">
    <source>
        <dbReference type="Pfam" id="PF03328"/>
    </source>
</evidence>
<dbReference type="RefSeq" id="WP_020436103.1">
    <property type="nucleotide sequence ID" value="NZ_CP146722.1"/>
</dbReference>
<comment type="caution">
    <text evidence="5">The sequence shown here is derived from an EMBL/GenBank/DDBJ whole genome shotgun (WGS) entry which is preliminary data.</text>
</comment>
<keyword evidence="3" id="KW-0456">Lyase</keyword>
<dbReference type="GO" id="GO:0046872">
    <property type="term" value="F:metal ion binding"/>
    <property type="evidence" value="ECO:0007669"/>
    <property type="project" value="UniProtKB-KW"/>
</dbReference>
<organism evidence="5 6">
    <name type="scientific">Mediterraneibacter faecis</name>
    <dbReference type="NCBI Taxonomy" id="592978"/>
    <lineage>
        <taxon>Bacteria</taxon>
        <taxon>Bacillati</taxon>
        <taxon>Bacillota</taxon>
        <taxon>Clostridia</taxon>
        <taxon>Lachnospirales</taxon>
        <taxon>Lachnospiraceae</taxon>
        <taxon>Mediterraneibacter</taxon>
    </lineage>
</organism>
<dbReference type="PANTHER" id="PTHR30502:SF0">
    <property type="entry name" value="PHOSPHOENOLPYRUVATE CARBOXYLASE FAMILY PROTEIN"/>
    <property type="match status" value="1"/>
</dbReference>
<keyword evidence="6" id="KW-1185">Reference proteome</keyword>
<evidence type="ECO:0000256" key="3">
    <source>
        <dbReference type="ARBA" id="ARBA00023239"/>
    </source>
</evidence>
<dbReference type="PANTHER" id="PTHR30502">
    <property type="entry name" value="2-KETO-3-DEOXY-L-RHAMNONATE ALDOLASE"/>
    <property type="match status" value="1"/>
</dbReference>
<dbReference type="InterPro" id="IPR005000">
    <property type="entry name" value="Aldolase/citrate-lyase_domain"/>
</dbReference>
<name>A0A844KFZ8_9FIRM</name>
<evidence type="ECO:0000256" key="1">
    <source>
        <dbReference type="ARBA" id="ARBA00005568"/>
    </source>
</evidence>
<dbReference type="InterPro" id="IPR040442">
    <property type="entry name" value="Pyrv_kinase-like_dom_sf"/>
</dbReference>
<dbReference type="GO" id="GO:0016832">
    <property type="term" value="F:aldehyde-lyase activity"/>
    <property type="evidence" value="ECO:0007669"/>
    <property type="project" value="TreeGrafter"/>
</dbReference>
<evidence type="ECO:0000313" key="6">
    <source>
        <dbReference type="Proteomes" id="UP000448177"/>
    </source>
</evidence>
<proteinExistence type="inferred from homology"/>
<dbReference type="AlphaFoldDB" id="A0A844KFZ8"/>